<evidence type="ECO:0000313" key="6">
    <source>
        <dbReference type="Proteomes" id="UP000019141"/>
    </source>
</evidence>
<dbReference type="AlphaFoldDB" id="W4LH47"/>
<evidence type="ECO:0000256" key="1">
    <source>
        <dbReference type="ARBA" id="ARBA00005695"/>
    </source>
</evidence>
<gene>
    <name evidence="5" type="ORF">ETSY1_22755</name>
</gene>
<evidence type="ECO:0000256" key="2">
    <source>
        <dbReference type="ARBA" id="ARBA00022729"/>
    </source>
</evidence>
<comment type="caution">
    <text evidence="5">The sequence shown here is derived from an EMBL/GenBank/DDBJ whole genome shotgun (WGS) entry which is preliminary data.</text>
</comment>
<dbReference type="Gene3D" id="3.10.105.10">
    <property type="entry name" value="Dipeptide-binding Protein, Domain 3"/>
    <property type="match status" value="1"/>
</dbReference>
<keyword evidence="6" id="KW-1185">Reference proteome</keyword>
<dbReference type="Proteomes" id="UP000019141">
    <property type="component" value="Unassembled WGS sequence"/>
</dbReference>
<dbReference type="PANTHER" id="PTHR30290:SF38">
    <property type="entry name" value="D,D-DIPEPTIDE-BINDING PERIPLASMIC PROTEIN DDPA-RELATED"/>
    <property type="match status" value="1"/>
</dbReference>
<dbReference type="Gene3D" id="3.40.190.10">
    <property type="entry name" value="Periplasmic binding protein-like II"/>
    <property type="match status" value="1"/>
</dbReference>
<protein>
    <recommendedName>
        <fullName evidence="4">Solute-binding protein family 5 domain-containing protein</fullName>
    </recommendedName>
</protein>
<dbReference type="GO" id="GO:0043190">
    <property type="term" value="C:ATP-binding cassette (ABC) transporter complex"/>
    <property type="evidence" value="ECO:0007669"/>
    <property type="project" value="InterPro"/>
</dbReference>
<dbReference type="InterPro" id="IPR000914">
    <property type="entry name" value="SBP_5_dom"/>
</dbReference>
<dbReference type="CDD" id="cd00995">
    <property type="entry name" value="PBP2_NikA_DppA_OppA_like"/>
    <property type="match status" value="1"/>
</dbReference>
<evidence type="ECO:0000313" key="5">
    <source>
        <dbReference type="EMBL" id="ETW97418.1"/>
    </source>
</evidence>
<dbReference type="HOGENOM" id="CLU_017028_7_3_7"/>
<organism evidence="5 6">
    <name type="scientific">Entotheonella factor</name>
    <dbReference type="NCBI Taxonomy" id="1429438"/>
    <lineage>
        <taxon>Bacteria</taxon>
        <taxon>Pseudomonadati</taxon>
        <taxon>Nitrospinota/Tectimicrobiota group</taxon>
        <taxon>Candidatus Tectimicrobiota</taxon>
        <taxon>Candidatus Entotheonellia</taxon>
        <taxon>Candidatus Entotheonellales</taxon>
        <taxon>Candidatus Entotheonellaceae</taxon>
        <taxon>Candidatus Entotheonella</taxon>
    </lineage>
</organism>
<dbReference type="PIRSF" id="PIRSF002741">
    <property type="entry name" value="MppA"/>
    <property type="match status" value="1"/>
</dbReference>
<dbReference type="InterPro" id="IPR030678">
    <property type="entry name" value="Peptide/Ni-bd"/>
</dbReference>
<feature type="signal peptide" evidence="3">
    <location>
        <begin position="1"/>
        <end position="23"/>
    </location>
</feature>
<accession>W4LH47</accession>
<dbReference type="Pfam" id="PF00496">
    <property type="entry name" value="SBP_bac_5"/>
    <property type="match status" value="1"/>
</dbReference>
<name>W4LH47_ENTF1</name>
<dbReference type="SUPFAM" id="SSF53850">
    <property type="entry name" value="Periplasmic binding protein-like II"/>
    <property type="match status" value="1"/>
</dbReference>
<dbReference type="GO" id="GO:0015833">
    <property type="term" value="P:peptide transport"/>
    <property type="evidence" value="ECO:0007669"/>
    <property type="project" value="TreeGrafter"/>
</dbReference>
<keyword evidence="2 3" id="KW-0732">Signal</keyword>
<dbReference type="EMBL" id="AZHW01000669">
    <property type="protein sequence ID" value="ETW97418.1"/>
    <property type="molecule type" value="Genomic_DNA"/>
</dbReference>
<reference evidence="5 6" key="1">
    <citation type="journal article" date="2014" name="Nature">
        <title>An environmental bacterial taxon with a large and distinct metabolic repertoire.</title>
        <authorList>
            <person name="Wilson M.C."/>
            <person name="Mori T."/>
            <person name="Ruckert C."/>
            <person name="Uria A.R."/>
            <person name="Helf M.J."/>
            <person name="Takada K."/>
            <person name="Gernert C."/>
            <person name="Steffens U.A."/>
            <person name="Heycke N."/>
            <person name="Schmitt S."/>
            <person name="Rinke C."/>
            <person name="Helfrich E.J."/>
            <person name="Brachmann A.O."/>
            <person name="Gurgui C."/>
            <person name="Wakimoto T."/>
            <person name="Kracht M."/>
            <person name="Crusemann M."/>
            <person name="Hentschel U."/>
            <person name="Abe I."/>
            <person name="Matsunaga S."/>
            <person name="Kalinowski J."/>
            <person name="Takeyama H."/>
            <person name="Piel J."/>
        </authorList>
    </citation>
    <scope>NUCLEOTIDE SEQUENCE [LARGE SCALE GENOMIC DNA]</scope>
    <source>
        <strain evidence="6">TSY1</strain>
    </source>
</reference>
<dbReference type="Gene3D" id="3.90.76.10">
    <property type="entry name" value="Dipeptide-binding Protein, Domain 1"/>
    <property type="match status" value="1"/>
</dbReference>
<feature type="domain" description="Solute-binding protein family 5" evidence="4">
    <location>
        <begin position="78"/>
        <end position="446"/>
    </location>
</feature>
<feature type="chain" id="PRO_5004844739" description="Solute-binding protein family 5 domain-containing protein" evidence="3">
    <location>
        <begin position="24"/>
        <end position="532"/>
    </location>
</feature>
<dbReference type="GO" id="GO:0030288">
    <property type="term" value="C:outer membrane-bounded periplasmic space"/>
    <property type="evidence" value="ECO:0007669"/>
    <property type="project" value="UniProtKB-ARBA"/>
</dbReference>
<dbReference type="InterPro" id="IPR039424">
    <property type="entry name" value="SBP_5"/>
</dbReference>
<sequence length="532" mass="59423">MKMVLRWIAIGCIALLGLAPAMAQDDKPQSGGVLNWFDYADPARLDLHTESPLGVSQAIVGIYSGLVQWGPEAENAQKVSPDLAEKWEASEDGTSYTFTLRQGVKWHDGEPFSSADALYSLKRIIDPEVRSPRCGSLLRPLVKDVEAPDDSTIVVHLQFPTTIVLPALASAWCKILPKHILERDGDLTRPESQIGTGPFKLKKYVRGSVVEWERNPDYFIKGLPYLDGVKQYIIKARPTQMAALKAGKTDFWYGWPPLNSKQIGEIRKARKDLIYKKSSPGGISQLHMNSTKPPFDNPDMRRAVNLAIDRHEIMKKAYDGDLIPCVILPKEAFGDYALPAEEALNAPGCREPKDQDLAEAKKLVAKHYPDGIDIEVAVRSVGNYVDIASLVIQQLKQIGIRGKLKTWESAAGFAAWARGDFTMIGVQATAMTFMDPSAPFTLMWTTESPRNYGRMKLTKLDELYNAGLRELDEEKRKAIYHEYQREIINGDTPTVTYGWPVGPWFMASKLKGWAPGPTIYDNASYHGMWIAK</sequence>
<dbReference type="PANTHER" id="PTHR30290">
    <property type="entry name" value="PERIPLASMIC BINDING COMPONENT OF ABC TRANSPORTER"/>
    <property type="match status" value="1"/>
</dbReference>
<evidence type="ECO:0000259" key="4">
    <source>
        <dbReference type="Pfam" id="PF00496"/>
    </source>
</evidence>
<evidence type="ECO:0000256" key="3">
    <source>
        <dbReference type="SAM" id="SignalP"/>
    </source>
</evidence>
<dbReference type="GO" id="GO:1904680">
    <property type="term" value="F:peptide transmembrane transporter activity"/>
    <property type="evidence" value="ECO:0007669"/>
    <property type="project" value="TreeGrafter"/>
</dbReference>
<comment type="similarity">
    <text evidence="1">Belongs to the bacterial solute-binding protein 5 family.</text>
</comment>
<proteinExistence type="inferred from homology"/>